<feature type="compositionally biased region" description="Basic and acidic residues" evidence="1">
    <location>
        <begin position="24"/>
        <end position="37"/>
    </location>
</feature>
<reference evidence="3 4" key="1">
    <citation type="journal article" date="2019" name="Emerg. Microbes Infect.">
        <title>Comprehensive subspecies identification of 175 nontuberculous mycobacteria species based on 7547 genomic profiles.</title>
        <authorList>
            <person name="Matsumoto Y."/>
            <person name="Kinjo T."/>
            <person name="Motooka D."/>
            <person name="Nabeya D."/>
            <person name="Jung N."/>
            <person name="Uechi K."/>
            <person name="Horii T."/>
            <person name="Iida T."/>
            <person name="Fujita J."/>
            <person name="Nakamura S."/>
        </authorList>
    </citation>
    <scope>NUCLEOTIDE SEQUENCE [LARGE SCALE GENOMIC DNA]</scope>
    <source>
        <strain evidence="3 4">JCM 17322</strain>
    </source>
</reference>
<accession>A0A7I9XVH0</accession>
<proteinExistence type="predicted"/>
<dbReference type="Proteomes" id="UP000465361">
    <property type="component" value="Unassembled WGS sequence"/>
</dbReference>
<protein>
    <recommendedName>
        <fullName evidence="5">Anti-sigma-M factor RsmA</fullName>
    </recommendedName>
</protein>
<evidence type="ECO:0000313" key="4">
    <source>
        <dbReference type="Proteomes" id="UP000465361"/>
    </source>
</evidence>
<feature type="region of interest" description="Disordered" evidence="1">
    <location>
        <begin position="1"/>
        <end position="42"/>
    </location>
</feature>
<evidence type="ECO:0000256" key="2">
    <source>
        <dbReference type="SAM" id="Phobius"/>
    </source>
</evidence>
<comment type="caution">
    <text evidence="3">The sequence shown here is derived from an EMBL/GenBank/DDBJ whole genome shotgun (WGS) entry which is preliminary data.</text>
</comment>
<keyword evidence="4" id="KW-1185">Reference proteome</keyword>
<keyword evidence="2" id="KW-0472">Membrane</keyword>
<sequence>MRHTESDPVEQPDRATSGTSMAEARPEDPRSNHRHDAAAAAARGSGRSYPIAAIRRALAGIAVLRCSNVSAACVPHNAVHAARPRPFPAKVLAAMAGLGALTAVVVLGTAALLRAPAPTPSTPATAQYITVSPPAIPLSEAEILALLHRTPDYGALSTPAHRASCLNGLGYATSTQVFGARPIEINGRSGVLLVLPADKPDRLAVLVVASHCNAADTQLLASTWVARPEGFTG</sequence>
<keyword evidence="2" id="KW-0812">Transmembrane</keyword>
<evidence type="ECO:0000313" key="3">
    <source>
        <dbReference type="EMBL" id="GFG73776.1"/>
    </source>
</evidence>
<feature type="transmembrane region" description="Helical" evidence="2">
    <location>
        <begin position="91"/>
        <end position="113"/>
    </location>
</feature>
<organism evidence="3 4">
    <name type="scientific">Mycobacterium botniense</name>
    <dbReference type="NCBI Taxonomy" id="84962"/>
    <lineage>
        <taxon>Bacteria</taxon>
        <taxon>Bacillati</taxon>
        <taxon>Actinomycetota</taxon>
        <taxon>Actinomycetes</taxon>
        <taxon>Mycobacteriales</taxon>
        <taxon>Mycobacteriaceae</taxon>
        <taxon>Mycobacterium</taxon>
    </lineage>
</organism>
<name>A0A7I9XVH0_9MYCO</name>
<gene>
    <name evidence="3" type="ORF">MBOT_11410</name>
</gene>
<dbReference type="RefSeq" id="WP_163755065.1">
    <property type="nucleotide sequence ID" value="NZ_BLKW01000002.1"/>
</dbReference>
<evidence type="ECO:0000256" key="1">
    <source>
        <dbReference type="SAM" id="MobiDB-lite"/>
    </source>
</evidence>
<dbReference type="AlphaFoldDB" id="A0A7I9XVH0"/>
<dbReference type="EMBL" id="BLKW01000002">
    <property type="protein sequence ID" value="GFG73776.1"/>
    <property type="molecule type" value="Genomic_DNA"/>
</dbReference>
<evidence type="ECO:0008006" key="5">
    <source>
        <dbReference type="Google" id="ProtNLM"/>
    </source>
</evidence>
<keyword evidence="2" id="KW-1133">Transmembrane helix</keyword>